<reference evidence="9" key="1">
    <citation type="submission" date="2016-10" db="EMBL/GenBank/DDBJ databases">
        <authorList>
            <person name="Varghese N."/>
            <person name="Submissions S."/>
        </authorList>
    </citation>
    <scope>NUCLEOTIDE SEQUENCE [LARGE SCALE GENOMIC DNA]</scope>
    <source>
        <strain evidence="9">CGMCC 1.10369</strain>
    </source>
</reference>
<feature type="transmembrane region" description="Helical" evidence="6">
    <location>
        <begin position="7"/>
        <end position="26"/>
    </location>
</feature>
<gene>
    <name evidence="8" type="ORF">SAMN04488053_11060</name>
</gene>
<organism evidence="8 9">
    <name type="scientific">Alkalicoccus daliensis</name>
    <dbReference type="NCBI Taxonomy" id="745820"/>
    <lineage>
        <taxon>Bacteria</taxon>
        <taxon>Bacillati</taxon>
        <taxon>Bacillota</taxon>
        <taxon>Bacilli</taxon>
        <taxon>Bacillales</taxon>
        <taxon>Bacillaceae</taxon>
        <taxon>Alkalicoccus</taxon>
    </lineage>
</organism>
<feature type="domain" description="VTT" evidence="7">
    <location>
        <begin position="63"/>
        <end position="179"/>
    </location>
</feature>
<name>A0A1H0I9Q2_9BACI</name>
<dbReference type="InterPro" id="IPR015414">
    <property type="entry name" value="TMEM64"/>
</dbReference>
<evidence type="ECO:0000313" key="9">
    <source>
        <dbReference type="Proteomes" id="UP000198778"/>
    </source>
</evidence>
<dbReference type="Proteomes" id="UP000198778">
    <property type="component" value="Unassembled WGS sequence"/>
</dbReference>
<feature type="transmembrane region" description="Helical" evidence="6">
    <location>
        <begin position="69"/>
        <end position="100"/>
    </location>
</feature>
<keyword evidence="5 6" id="KW-0472">Membrane</keyword>
<dbReference type="Pfam" id="PF09335">
    <property type="entry name" value="VTT_dom"/>
    <property type="match status" value="1"/>
</dbReference>
<dbReference type="GO" id="GO:0005886">
    <property type="term" value="C:plasma membrane"/>
    <property type="evidence" value="ECO:0007669"/>
    <property type="project" value="UniProtKB-SubCell"/>
</dbReference>
<dbReference type="PANTHER" id="PTHR12677">
    <property type="entry name" value="GOLGI APPARATUS MEMBRANE PROTEIN TVP38-RELATED"/>
    <property type="match status" value="1"/>
</dbReference>
<feature type="transmembrane region" description="Helical" evidence="6">
    <location>
        <begin position="188"/>
        <end position="206"/>
    </location>
</feature>
<proteinExistence type="inferred from homology"/>
<keyword evidence="2 6" id="KW-1003">Cell membrane</keyword>
<keyword evidence="3 6" id="KW-0812">Transmembrane</keyword>
<sequence>MSFSKQTIIKILPILCVVLLLLWVNYKYIDLSAEEIRNFINAAGWFSPVLYIVIYALRPFILFPASILSLAGGLLFGALLGTLLIITGATFGAVLSFLAAQKLGKNLSGKEWSGRGKNLQQQLEMNGFVYVLFIRLIPVFNFDMVSYLAGISRIKLKPFFFGTLFGIIPGASAYSFLGAGLVEGDGNLLFISAVLFVLISILPYLFKNKILNKTVSKRRGLKRDE</sequence>
<dbReference type="PANTHER" id="PTHR12677:SF59">
    <property type="entry name" value="GOLGI APPARATUS MEMBRANE PROTEIN TVP38-RELATED"/>
    <property type="match status" value="1"/>
</dbReference>
<evidence type="ECO:0000256" key="3">
    <source>
        <dbReference type="ARBA" id="ARBA00022692"/>
    </source>
</evidence>
<dbReference type="RefSeq" id="WP_175444301.1">
    <property type="nucleotide sequence ID" value="NZ_FNIL01000010.1"/>
</dbReference>
<feature type="transmembrane region" description="Helical" evidence="6">
    <location>
        <begin position="38"/>
        <end position="57"/>
    </location>
</feature>
<accession>A0A1H0I9Q2</accession>
<evidence type="ECO:0000256" key="1">
    <source>
        <dbReference type="ARBA" id="ARBA00004651"/>
    </source>
</evidence>
<protein>
    <recommendedName>
        <fullName evidence="6">TVP38/TMEM64 family membrane protein</fullName>
    </recommendedName>
</protein>
<dbReference type="AlphaFoldDB" id="A0A1H0I9Q2"/>
<evidence type="ECO:0000256" key="6">
    <source>
        <dbReference type="RuleBase" id="RU366058"/>
    </source>
</evidence>
<comment type="similarity">
    <text evidence="6">Belongs to the TVP38/TMEM64 family.</text>
</comment>
<evidence type="ECO:0000256" key="5">
    <source>
        <dbReference type="ARBA" id="ARBA00023136"/>
    </source>
</evidence>
<feature type="transmembrane region" description="Helical" evidence="6">
    <location>
        <begin position="127"/>
        <end position="147"/>
    </location>
</feature>
<evidence type="ECO:0000259" key="7">
    <source>
        <dbReference type="Pfam" id="PF09335"/>
    </source>
</evidence>
<comment type="subcellular location">
    <subcellularLocation>
        <location evidence="1 6">Cell membrane</location>
        <topology evidence="1 6">Multi-pass membrane protein</topology>
    </subcellularLocation>
</comment>
<keyword evidence="9" id="KW-1185">Reference proteome</keyword>
<dbReference type="InterPro" id="IPR032816">
    <property type="entry name" value="VTT_dom"/>
</dbReference>
<dbReference type="EMBL" id="FNIL01000010">
    <property type="protein sequence ID" value="SDO28122.1"/>
    <property type="molecule type" value="Genomic_DNA"/>
</dbReference>
<evidence type="ECO:0000313" key="8">
    <source>
        <dbReference type="EMBL" id="SDO28122.1"/>
    </source>
</evidence>
<keyword evidence="4 6" id="KW-1133">Transmembrane helix</keyword>
<feature type="transmembrane region" description="Helical" evidence="6">
    <location>
        <begin position="159"/>
        <end position="182"/>
    </location>
</feature>
<evidence type="ECO:0000256" key="2">
    <source>
        <dbReference type="ARBA" id="ARBA00022475"/>
    </source>
</evidence>
<evidence type="ECO:0000256" key="4">
    <source>
        <dbReference type="ARBA" id="ARBA00022989"/>
    </source>
</evidence>
<dbReference type="STRING" id="745820.SAMN04488053_11060"/>